<dbReference type="InterPro" id="IPR007492">
    <property type="entry name" value="LytTR_DNA-bd_dom"/>
</dbReference>
<evidence type="ECO:0000313" key="2">
    <source>
        <dbReference type="EMBL" id="MBD2701418.1"/>
    </source>
</evidence>
<proteinExistence type="predicted"/>
<accession>A0A926Y0T1</accession>
<feature type="domain" description="HTH LytTR-type" evidence="1">
    <location>
        <begin position="1"/>
        <end position="104"/>
    </location>
</feature>
<keyword evidence="3" id="KW-1185">Reference proteome</keyword>
<evidence type="ECO:0000259" key="1">
    <source>
        <dbReference type="PROSITE" id="PS50930"/>
    </source>
</evidence>
<evidence type="ECO:0000313" key="3">
    <source>
        <dbReference type="Proteomes" id="UP000598820"/>
    </source>
</evidence>
<dbReference type="EMBL" id="JACWZY010000008">
    <property type="protein sequence ID" value="MBD2701418.1"/>
    <property type="molecule type" value="Genomic_DNA"/>
</dbReference>
<dbReference type="Pfam" id="PF04397">
    <property type="entry name" value="LytTR"/>
    <property type="match status" value="1"/>
</dbReference>
<protein>
    <submittedName>
        <fullName evidence="2">LytTR family transcriptional regulator</fullName>
    </submittedName>
</protein>
<comment type="caution">
    <text evidence="2">The sequence shown here is derived from an EMBL/GenBank/DDBJ whole genome shotgun (WGS) entry which is preliminary data.</text>
</comment>
<sequence length="111" mass="12950">MESIHLIGHPNPVLISSIVWLEGEANYTRVHYQSGGFSIVTQSLHWFEQHLNFVRIHRSAIINPIYVQEFVQKRGRSGWVRLVDDRVMPVSRNRLEHTASRLIQETNFLTS</sequence>
<dbReference type="AlphaFoldDB" id="A0A926Y0T1"/>
<dbReference type="Proteomes" id="UP000598820">
    <property type="component" value="Unassembled WGS sequence"/>
</dbReference>
<name>A0A926Y0T1_9BACT</name>
<gene>
    <name evidence="2" type="ORF">IC229_12270</name>
</gene>
<dbReference type="Gene3D" id="2.40.50.1020">
    <property type="entry name" value="LytTr DNA-binding domain"/>
    <property type="match status" value="1"/>
</dbReference>
<dbReference type="GO" id="GO:0003677">
    <property type="term" value="F:DNA binding"/>
    <property type="evidence" value="ECO:0007669"/>
    <property type="project" value="InterPro"/>
</dbReference>
<dbReference type="PROSITE" id="PS50930">
    <property type="entry name" value="HTH_LYTTR"/>
    <property type="match status" value="1"/>
</dbReference>
<organism evidence="2 3">
    <name type="scientific">Spirosoma profusum</name>
    <dbReference type="NCBI Taxonomy" id="2771354"/>
    <lineage>
        <taxon>Bacteria</taxon>
        <taxon>Pseudomonadati</taxon>
        <taxon>Bacteroidota</taxon>
        <taxon>Cytophagia</taxon>
        <taxon>Cytophagales</taxon>
        <taxon>Cytophagaceae</taxon>
        <taxon>Spirosoma</taxon>
    </lineage>
</organism>
<reference evidence="2" key="1">
    <citation type="submission" date="2020-09" db="EMBL/GenBank/DDBJ databases">
        <authorList>
            <person name="Kim M.K."/>
        </authorList>
    </citation>
    <scope>NUCLEOTIDE SEQUENCE</scope>
    <source>
        <strain evidence="2">BT702</strain>
    </source>
</reference>
<dbReference type="SMART" id="SM00850">
    <property type="entry name" value="LytTR"/>
    <property type="match status" value="1"/>
</dbReference>
<dbReference type="RefSeq" id="WP_190887274.1">
    <property type="nucleotide sequence ID" value="NZ_JACWZY010000008.1"/>
</dbReference>